<dbReference type="EMBL" id="GGEC01056715">
    <property type="protein sequence ID" value="MBX37199.1"/>
    <property type="molecule type" value="Transcribed_RNA"/>
</dbReference>
<name>A0A2P2N412_RHIMU</name>
<organism evidence="1">
    <name type="scientific">Rhizophora mucronata</name>
    <name type="common">Asiatic mangrove</name>
    <dbReference type="NCBI Taxonomy" id="61149"/>
    <lineage>
        <taxon>Eukaryota</taxon>
        <taxon>Viridiplantae</taxon>
        <taxon>Streptophyta</taxon>
        <taxon>Embryophyta</taxon>
        <taxon>Tracheophyta</taxon>
        <taxon>Spermatophyta</taxon>
        <taxon>Magnoliopsida</taxon>
        <taxon>eudicotyledons</taxon>
        <taxon>Gunneridae</taxon>
        <taxon>Pentapetalae</taxon>
        <taxon>rosids</taxon>
        <taxon>fabids</taxon>
        <taxon>Malpighiales</taxon>
        <taxon>Rhizophoraceae</taxon>
        <taxon>Rhizophora</taxon>
    </lineage>
</organism>
<dbReference type="AlphaFoldDB" id="A0A2P2N412"/>
<accession>A0A2P2N412</accession>
<sequence length="50" mass="5488">MPFGILTICSLLFTLYSLFMVLASTSLISGIIKRLGCTWRFPSSFTPAKG</sequence>
<evidence type="ECO:0000313" key="1">
    <source>
        <dbReference type="EMBL" id="MBX37199.1"/>
    </source>
</evidence>
<reference evidence="1" key="1">
    <citation type="submission" date="2018-02" db="EMBL/GenBank/DDBJ databases">
        <title>Rhizophora mucronata_Transcriptome.</title>
        <authorList>
            <person name="Meera S.P."/>
            <person name="Sreeshan A."/>
            <person name="Augustine A."/>
        </authorList>
    </citation>
    <scope>NUCLEOTIDE SEQUENCE</scope>
    <source>
        <tissue evidence="1">Leaf</tissue>
    </source>
</reference>
<proteinExistence type="predicted"/>
<protein>
    <submittedName>
        <fullName evidence="1">Respiratory burst oxidase A</fullName>
    </submittedName>
</protein>